<dbReference type="Proteomes" id="UP001652445">
    <property type="component" value="Unassembled WGS sequence"/>
</dbReference>
<evidence type="ECO:0008006" key="3">
    <source>
        <dbReference type="Google" id="ProtNLM"/>
    </source>
</evidence>
<evidence type="ECO:0000313" key="2">
    <source>
        <dbReference type="Proteomes" id="UP001652445"/>
    </source>
</evidence>
<comment type="caution">
    <text evidence="1">The sequence shown here is derived from an EMBL/GenBank/DDBJ whole genome shotgun (WGS) entry which is preliminary data.</text>
</comment>
<gene>
    <name evidence="1" type="ORF">OB236_05670</name>
</gene>
<name>A0ABT2UAE2_9BACL</name>
<accession>A0ABT2UAE2</accession>
<keyword evidence="2" id="KW-1185">Reference proteome</keyword>
<organism evidence="1 2">
    <name type="scientific">Paenibacillus baimaensis</name>
    <dbReference type="NCBI Taxonomy" id="2982185"/>
    <lineage>
        <taxon>Bacteria</taxon>
        <taxon>Bacillati</taxon>
        <taxon>Bacillota</taxon>
        <taxon>Bacilli</taxon>
        <taxon>Bacillales</taxon>
        <taxon>Paenibacillaceae</taxon>
        <taxon>Paenibacillus</taxon>
    </lineage>
</organism>
<protein>
    <recommendedName>
        <fullName evidence="3">Polymer-forming cytoskeletal protein</fullName>
    </recommendedName>
</protein>
<proteinExistence type="predicted"/>
<dbReference type="EMBL" id="JAOQIO010000011">
    <property type="protein sequence ID" value="MCU6791614.1"/>
    <property type="molecule type" value="Genomic_DNA"/>
</dbReference>
<sequence>MVTSTKDKLNKKNLLITGSSSTTGGLYHRVSIVGEGAIDGDLECSRLKCVGTLDIEGSLKSGAVNVVGTCTLSGNLDADSMKVSGTAAIGGAVRLKELRCSGTIEAAGNLFSEQLVLKGEMKTDGDCEAEIFNAHGMFHIGGLLNAGTLDIKLHGDCKAREIGGERIRVTRASTFNPFSFFFKPSPHALLTADVIEGDHVHLMNTKAKVVRGNHVIIGSGCEIGLVEYKSHFEQQKGAVVQENRKV</sequence>
<reference evidence="1 2" key="1">
    <citation type="submission" date="2022-09" db="EMBL/GenBank/DDBJ databases">
        <authorList>
            <person name="Han X.L."/>
            <person name="Wang Q."/>
            <person name="Lu T."/>
        </authorList>
    </citation>
    <scope>NUCLEOTIDE SEQUENCE [LARGE SCALE GENOMIC DNA]</scope>
    <source>
        <strain evidence="1 2">WQ 127069</strain>
    </source>
</reference>
<evidence type="ECO:0000313" key="1">
    <source>
        <dbReference type="EMBL" id="MCU6791614.1"/>
    </source>
</evidence>
<dbReference type="RefSeq" id="WP_262683145.1">
    <property type="nucleotide sequence ID" value="NZ_JAOQIO010000011.1"/>
</dbReference>